<accession>A0A518G608</accession>
<evidence type="ECO:0000313" key="10">
    <source>
        <dbReference type="EMBL" id="QDV23999.1"/>
    </source>
</evidence>
<dbReference type="EMBL" id="CP036298">
    <property type="protein sequence ID" value="QDV23999.1"/>
    <property type="molecule type" value="Genomic_DNA"/>
</dbReference>
<evidence type="ECO:0000259" key="8">
    <source>
        <dbReference type="PROSITE" id="PS50110"/>
    </source>
</evidence>
<feature type="active site" evidence="5 6">
    <location>
        <position position="289"/>
    </location>
</feature>
<comment type="PTM">
    <text evidence="5">Phosphorylated by CheA. Phosphorylation of the N-terminal regulatory domain activates the methylesterase activity.</text>
</comment>
<evidence type="ECO:0000256" key="2">
    <source>
        <dbReference type="ARBA" id="ARBA00022500"/>
    </source>
</evidence>
<dbReference type="GO" id="GO:0000156">
    <property type="term" value="F:phosphorelay response regulator activity"/>
    <property type="evidence" value="ECO:0007669"/>
    <property type="project" value="InterPro"/>
</dbReference>
<dbReference type="PIRSF" id="PIRSF000876">
    <property type="entry name" value="RR_chemtxs_CheB"/>
    <property type="match status" value="1"/>
</dbReference>
<dbReference type="PANTHER" id="PTHR42872:SF6">
    <property type="entry name" value="PROTEIN-GLUTAMATE METHYLESTERASE_PROTEIN-GLUTAMINE GLUTAMINASE"/>
    <property type="match status" value="1"/>
</dbReference>
<dbReference type="GO" id="GO:0050568">
    <property type="term" value="F:protein-glutamine glutaminase activity"/>
    <property type="evidence" value="ECO:0007669"/>
    <property type="project" value="UniProtKB-UniRule"/>
</dbReference>
<dbReference type="InterPro" id="IPR008248">
    <property type="entry name" value="CheB-like"/>
</dbReference>
<protein>
    <recommendedName>
        <fullName evidence="5">Protein-glutamate methylesterase/protein-glutamine glutaminase</fullName>
        <ecNumber evidence="5">3.1.1.61</ecNumber>
        <ecNumber evidence="5">3.5.1.44</ecNumber>
    </recommendedName>
</protein>
<evidence type="ECO:0000259" key="9">
    <source>
        <dbReference type="PROSITE" id="PS50122"/>
    </source>
</evidence>
<dbReference type="OrthoDB" id="9793421at2"/>
<dbReference type="EC" id="3.5.1.44" evidence="5"/>
<dbReference type="RefSeq" id="WP_145077338.1">
    <property type="nucleotide sequence ID" value="NZ_CP036298.1"/>
</dbReference>
<feature type="modified residue" description="4-aspartylphosphate" evidence="5 7">
    <location>
        <position position="57"/>
    </location>
</feature>
<evidence type="ECO:0000313" key="11">
    <source>
        <dbReference type="Proteomes" id="UP000318017"/>
    </source>
</evidence>
<dbReference type="AlphaFoldDB" id="A0A518G608"/>
<gene>
    <name evidence="5 10" type="primary">cheB</name>
    <name evidence="10" type="ORF">Q31a_23120</name>
</gene>
<dbReference type="SMART" id="SM00448">
    <property type="entry name" value="REC"/>
    <property type="match status" value="1"/>
</dbReference>
<dbReference type="Proteomes" id="UP000318017">
    <property type="component" value="Chromosome"/>
</dbReference>
<dbReference type="InterPro" id="IPR011006">
    <property type="entry name" value="CheY-like_superfamily"/>
</dbReference>
<proteinExistence type="inferred from homology"/>
<keyword evidence="3 5" id="KW-0378">Hydrolase</keyword>
<dbReference type="SUPFAM" id="SSF52172">
    <property type="entry name" value="CheY-like"/>
    <property type="match status" value="1"/>
</dbReference>
<dbReference type="GO" id="GO:0006935">
    <property type="term" value="P:chemotaxis"/>
    <property type="evidence" value="ECO:0007669"/>
    <property type="project" value="UniProtKB-UniRule"/>
</dbReference>
<dbReference type="Pfam" id="PF01339">
    <property type="entry name" value="CheB_methylest"/>
    <property type="match status" value="1"/>
</dbReference>
<feature type="domain" description="Response regulatory" evidence="8">
    <location>
        <begin position="6"/>
        <end position="124"/>
    </location>
</feature>
<reference evidence="10 11" key="1">
    <citation type="submission" date="2019-02" db="EMBL/GenBank/DDBJ databases">
        <title>Deep-cultivation of Planctomycetes and their phenomic and genomic characterization uncovers novel biology.</title>
        <authorList>
            <person name="Wiegand S."/>
            <person name="Jogler M."/>
            <person name="Boedeker C."/>
            <person name="Pinto D."/>
            <person name="Vollmers J."/>
            <person name="Rivas-Marin E."/>
            <person name="Kohn T."/>
            <person name="Peeters S.H."/>
            <person name="Heuer A."/>
            <person name="Rast P."/>
            <person name="Oberbeckmann S."/>
            <person name="Bunk B."/>
            <person name="Jeske O."/>
            <person name="Meyerdierks A."/>
            <person name="Storesund J.E."/>
            <person name="Kallscheuer N."/>
            <person name="Luecker S."/>
            <person name="Lage O.M."/>
            <person name="Pohl T."/>
            <person name="Merkel B.J."/>
            <person name="Hornburger P."/>
            <person name="Mueller R.-W."/>
            <person name="Bruemmer F."/>
            <person name="Labrenz M."/>
            <person name="Spormann A.M."/>
            <person name="Op den Camp H."/>
            <person name="Overmann J."/>
            <person name="Amann R."/>
            <person name="Jetten M.S.M."/>
            <person name="Mascher T."/>
            <person name="Medema M.H."/>
            <person name="Devos D.P."/>
            <person name="Kaster A.-K."/>
            <person name="Ovreas L."/>
            <person name="Rohde M."/>
            <person name="Galperin M.Y."/>
            <person name="Jogler C."/>
        </authorList>
    </citation>
    <scope>NUCLEOTIDE SEQUENCE [LARGE SCALE GENOMIC DNA]</scope>
    <source>
        <strain evidence="10 11">Q31a</strain>
    </source>
</reference>
<keyword evidence="1 5" id="KW-0963">Cytoplasm</keyword>
<sequence>MKKVLRCIVADVSPLSRKIVRAALEMLDAVEVVGTACDGISALQRCQQLEPDLLTLDVELPGMSGIEAVQRMQDQNPNCRVIMISSLTSSGAAVTNAGLEAGAFDFIVKPIAASLPKSVQRLGSILAPCLDAVRATLVAEDPSAKSGRITTRAVSGTPRAVCIGVSTGGPLALSRLLPQLPSLFPVPIFVVQHMPPFITRSLAQHLSQSCELRVVEASDGMKGEAGTVYVAPGGRQMGINATENRMAIVLDDAPPECNARPSVDYLFRSLASSVGGRLLAVVMTGMGEDGVEGCRSVRNAGGYVLTQDAVSCVVYGMPKRVVEAGMSDYVGNIESIASQMTRAVGMGGFQCI</sequence>
<dbReference type="PANTHER" id="PTHR42872">
    <property type="entry name" value="PROTEIN-GLUTAMATE METHYLESTERASE/PROTEIN-GLUTAMINE GLUTAMINASE"/>
    <property type="match status" value="1"/>
</dbReference>
<dbReference type="NCBIfam" id="NF001965">
    <property type="entry name" value="PRK00742.1"/>
    <property type="match status" value="1"/>
</dbReference>
<comment type="function">
    <text evidence="5">Involved in chemotaxis. Part of a chemotaxis signal transduction system that modulates chemotaxis in response to various stimuli. Catalyzes the demethylation of specific methylglutamate residues introduced into the chemoreceptors (methyl-accepting chemotaxis proteins or MCP) by CheR. Also mediates the irreversible deamidation of specific glutamine residues to glutamic acid.</text>
</comment>
<dbReference type="CDD" id="cd17541">
    <property type="entry name" value="REC_CheB-like"/>
    <property type="match status" value="1"/>
</dbReference>
<dbReference type="Gene3D" id="3.40.50.2300">
    <property type="match status" value="1"/>
</dbReference>
<feature type="active site" evidence="5 6">
    <location>
        <position position="193"/>
    </location>
</feature>
<comment type="similarity">
    <text evidence="5">Belongs to the CheB family.</text>
</comment>
<evidence type="ECO:0000256" key="7">
    <source>
        <dbReference type="PROSITE-ProRule" id="PRU00169"/>
    </source>
</evidence>
<dbReference type="Gene3D" id="3.40.50.180">
    <property type="entry name" value="Methylesterase CheB, C-terminal domain"/>
    <property type="match status" value="1"/>
</dbReference>
<evidence type="ECO:0000256" key="5">
    <source>
        <dbReference type="HAMAP-Rule" id="MF_00099"/>
    </source>
</evidence>
<dbReference type="GO" id="GO:0008984">
    <property type="term" value="F:protein-glutamate methylesterase activity"/>
    <property type="evidence" value="ECO:0007669"/>
    <property type="project" value="UniProtKB-UniRule"/>
</dbReference>
<dbReference type="SUPFAM" id="SSF52738">
    <property type="entry name" value="Methylesterase CheB, C-terminal domain"/>
    <property type="match status" value="1"/>
</dbReference>
<comment type="catalytic activity">
    <reaction evidence="5">
        <text>L-glutaminyl-[protein] + H2O = L-glutamyl-[protein] + NH4(+)</text>
        <dbReference type="Rhea" id="RHEA:16441"/>
        <dbReference type="Rhea" id="RHEA-COMP:10207"/>
        <dbReference type="Rhea" id="RHEA-COMP:10208"/>
        <dbReference type="ChEBI" id="CHEBI:15377"/>
        <dbReference type="ChEBI" id="CHEBI:28938"/>
        <dbReference type="ChEBI" id="CHEBI:29973"/>
        <dbReference type="ChEBI" id="CHEBI:30011"/>
        <dbReference type="EC" id="3.5.1.44"/>
    </reaction>
</comment>
<evidence type="ECO:0000256" key="1">
    <source>
        <dbReference type="ARBA" id="ARBA00022490"/>
    </source>
</evidence>
<feature type="domain" description="CheB-type methylesterase" evidence="9">
    <location>
        <begin position="153"/>
        <end position="347"/>
    </location>
</feature>
<dbReference type="PROSITE" id="PS50122">
    <property type="entry name" value="CHEB"/>
    <property type="match status" value="1"/>
</dbReference>
<dbReference type="InterPro" id="IPR035909">
    <property type="entry name" value="CheB_C"/>
</dbReference>
<name>A0A518G608_9BACT</name>
<dbReference type="GO" id="GO:0005737">
    <property type="term" value="C:cytoplasm"/>
    <property type="evidence" value="ECO:0007669"/>
    <property type="project" value="UniProtKB-SubCell"/>
</dbReference>
<evidence type="ECO:0000256" key="6">
    <source>
        <dbReference type="PROSITE-ProRule" id="PRU00050"/>
    </source>
</evidence>
<dbReference type="InterPro" id="IPR000673">
    <property type="entry name" value="Sig_transdc_resp-reg_Me-estase"/>
</dbReference>
<keyword evidence="2 5" id="KW-0145">Chemotaxis</keyword>
<dbReference type="HAMAP" id="MF_00099">
    <property type="entry name" value="CheB_chemtxs"/>
    <property type="match status" value="1"/>
</dbReference>
<dbReference type="KEGG" id="ahel:Q31a_23120"/>
<dbReference type="CDD" id="cd16432">
    <property type="entry name" value="CheB_Rec"/>
    <property type="match status" value="1"/>
</dbReference>
<keyword evidence="5 7" id="KW-0597">Phosphoprotein</keyword>
<organism evidence="10 11">
    <name type="scientific">Aureliella helgolandensis</name>
    <dbReference type="NCBI Taxonomy" id="2527968"/>
    <lineage>
        <taxon>Bacteria</taxon>
        <taxon>Pseudomonadati</taxon>
        <taxon>Planctomycetota</taxon>
        <taxon>Planctomycetia</taxon>
        <taxon>Pirellulales</taxon>
        <taxon>Pirellulaceae</taxon>
        <taxon>Aureliella</taxon>
    </lineage>
</organism>
<comment type="subcellular location">
    <subcellularLocation>
        <location evidence="5">Cytoplasm</location>
    </subcellularLocation>
</comment>
<evidence type="ECO:0000256" key="3">
    <source>
        <dbReference type="ARBA" id="ARBA00022801"/>
    </source>
</evidence>
<comment type="catalytic activity">
    <reaction evidence="4 5">
        <text>[protein]-L-glutamate 5-O-methyl ester + H2O = L-glutamyl-[protein] + methanol + H(+)</text>
        <dbReference type="Rhea" id="RHEA:23236"/>
        <dbReference type="Rhea" id="RHEA-COMP:10208"/>
        <dbReference type="Rhea" id="RHEA-COMP:10311"/>
        <dbReference type="ChEBI" id="CHEBI:15377"/>
        <dbReference type="ChEBI" id="CHEBI:15378"/>
        <dbReference type="ChEBI" id="CHEBI:17790"/>
        <dbReference type="ChEBI" id="CHEBI:29973"/>
        <dbReference type="ChEBI" id="CHEBI:82795"/>
        <dbReference type="EC" id="3.1.1.61"/>
    </reaction>
</comment>
<keyword evidence="11" id="KW-1185">Reference proteome</keyword>
<comment type="domain">
    <text evidence="5">Contains a C-terminal catalytic domain, and an N-terminal region which modulates catalytic activity.</text>
</comment>
<dbReference type="PROSITE" id="PS50110">
    <property type="entry name" value="RESPONSE_REGULATORY"/>
    <property type="match status" value="1"/>
</dbReference>
<dbReference type="InterPro" id="IPR001789">
    <property type="entry name" value="Sig_transdc_resp-reg_receiver"/>
</dbReference>
<feature type="active site" evidence="5 6">
    <location>
        <position position="166"/>
    </location>
</feature>
<dbReference type="Pfam" id="PF00072">
    <property type="entry name" value="Response_reg"/>
    <property type="match status" value="1"/>
</dbReference>
<dbReference type="EC" id="3.1.1.61" evidence="5"/>
<evidence type="ECO:0000256" key="4">
    <source>
        <dbReference type="ARBA" id="ARBA00048267"/>
    </source>
</evidence>